<dbReference type="Pfam" id="PF02683">
    <property type="entry name" value="DsbD_TM"/>
    <property type="match status" value="1"/>
</dbReference>
<dbReference type="Gene3D" id="2.60.40.1250">
    <property type="entry name" value="Thiol:disulfide interchange protein DsbD, N-terminal domain"/>
    <property type="match status" value="1"/>
</dbReference>
<dbReference type="SUPFAM" id="SSF52833">
    <property type="entry name" value="Thioredoxin-like"/>
    <property type="match status" value="1"/>
</dbReference>
<evidence type="ECO:0000256" key="8">
    <source>
        <dbReference type="ARBA" id="ARBA00022748"/>
    </source>
</evidence>
<dbReference type="InterPro" id="IPR017937">
    <property type="entry name" value="Thioredoxin_CS"/>
</dbReference>
<proteinExistence type="inferred from homology"/>
<organism evidence="21 22">
    <name type="scientific">Vibrio ruber (strain DSM 16370 / JCM 11486 / BCRC 17186 / CECT 7878 / LMG 23124 / VR1)</name>
    <dbReference type="NCBI Taxonomy" id="1123498"/>
    <lineage>
        <taxon>Bacteria</taxon>
        <taxon>Pseudomonadati</taxon>
        <taxon>Pseudomonadota</taxon>
        <taxon>Gammaproteobacteria</taxon>
        <taxon>Vibrionales</taxon>
        <taxon>Vibrionaceae</taxon>
        <taxon>Vibrio</taxon>
    </lineage>
</organism>
<keyword evidence="14 18" id="KW-1015">Disulfide bond</keyword>
<evidence type="ECO:0000256" key="6">
    <source>
        <dbReference type="ARBA" id="ARBA00022692"/>
    </source>
</evidence>
<comment type="catalytic activity">
    <reaction evidence="17 18">
        <text>[protein]-dithiol + NADP(+) = [protein]-disulfide + NADPH + H(+)</text>
        <dbReference type="Rhea" id="RHEA:18753"/>
        <dbReference type="Rhea" id="RHEA-COMP:10593"/>
        <dbReference type="Rhea" id="RHEA-COMP:10594"/>
        <dbReference type="ChEBI" id="CHEBI:15378"/>
        <dbReference type="ChEBI" id="CHEBI:29950"/>
        <dbReference type="ChEBI" id="CHEBI:50058"/>
        <dbReference type="ChEBI" id="CHEBI:57783"/>
        <dbReference type="ChEBI" id="CHEBI:58349"/>
        <dbReference type="EC" id="1.8.1.8"/>
    </reaction>
</comment>
<feature type="transmembrane region" description="Helical" evidence="18">
    <location>
        <begin position="418"/>
        <end position="437"/>
    </location>
</feature>
<dbReference type="InterPro" id="IPR036249">
    <property type="entry name" value="Thioredoxin-like_sf"/>
</dbReference>
<keyword evidence="4 18" id="KW-1003">Cell membrane</keyword>
<keyword evidence="13 18" id="KW-0472">Membrane</keyword>
<dbReference type="GO" id="GO:0045454">
    <property type="term" value="P:cell redox homeostasis"/>
    <property type="evidence" value="ECO:0007669"/>
    <property type="project" value="TreeGrafter"/>
</dbReference>
<dbReference type="Pfam" id="PF11412">
    <property type="entry name" value="DsbD_N"/>
    <property type="match status" value="1"/>
</dbReference>
<dbReference type="InterPro" id="IPR036929">
    <property type="entry name" value="DsbDN_sf"/>
</dbReference>
<name>A0A1R4LLR3_VIBR1</name>
<dbReference type="PANTHER" id="PTHR32234">
    <property type="entry name" value="THIOL:DISULFIDE INTERCHANGE PROTEIN DSBD"/>
    <property type="match status" value="1"/>
</dbReference>
<feature type="transmembrane region" description="Helical" evidence="18">
    <location>
        <begin position="274"/>
        <end position="296"/>
    </location>
</feature>
<feature type="compositionally biased region" description="Low complexity" evidence="19">
    <location>
        <begin position="156"/>
        <end position="167"/>
    </location>
</feature>
<comment type="caution">
    <text evidence="18">Lacks conserved residue(s) required for the propagation of feature annotation.</text>
</comment>
<dbReference type="SUPFAM" id="SSF74863">
    <property type="entry name" value="Thiol:disulfide interchange protein DsbD, N-terminal domain (DsbD-alpha)"/>
    <property type="match status" value="1"/>
</dbReference>
<dbReference type="GO" id="GO:0009055">
    <property type="term" value="F:electron transfer activity"/>
    <property type="evidence" value="ECO:0007669"/>
    <property type="project" value="UniProtKB-UniRule"/>
</dbReference>
<comment type="similarity">
    <text evidence="2 18">Belongs to the thioredoxin family. DsbD subfamily.</text>
</comment>
<dbReference type="PROSITE" id="PS51352">
    <property type="entry name" value="THIOREDOXIN_2"/>
    <property type="match status" value="1"/>
</dbReference>
<dbReference type="InterPro" id="IPR028250">
    <property type="entry name" value="DsbDN"/>
</dbReference>
<keyword evidence="10 18" id="KW-1133">Transmembrane helix</keyword>
<sequence precursor="true">MRTIFLIWTLLVSALLPLHAQQFDAPLSSAFSPNQSRFVTVDQAFPFLAYQQGNQLTLSWDIKPGYYLYQHKLNFDPQQVRILSTHMRQGESHQDEFFGDVNIYNTPLQITLELADAGENAEIQVGYQGCAEQGFCYPPEVRTVPIAPIPTAATNSESSGVQSQSSQRSEKHNDQSSQVLPQAEQDRLANALGEDLWTVVLFLFLGIGLAFTPCVFPMYPIVTSIVLGQNNLNKKQAFGLAVIYVQGMALTYTLLGLVVASAGLQFQAALQSPAILITFSLLFILLSLSMFGLYTIQMPAALQTALNNLSQRQSGGRQFGVFIMGAISGLICSPCTTAPLSGALLYVAQTGDLMLGGIALYLLGLGMGIPLIVIAVFGQRFLPKSGPWMEKMKTLFGFILLAAPIFLLERIIPELWSVSLWALLGVSLFLWILLTSLRSATSHLRKTLLLVFSLVGVGFSLTPVALYSGIITSPTNAESLSFVQVENIDELAQQLALAKANQQPVMIDFYADWCVACKEFEKYTFSDHGVQQKLANYRLIQADVTANNAQNKALLNHLGVLGLPTLSFWNSAGERVPQARITGFMSADEFLQHLHQYAL</sequence>
<dbReference type="InterPro" id="IPR022910">
    <property type="entry name" value="Thiol_diS_interchange_DbsD"/>
</dbReference>
<dbReference type="CDD" id="cd02953">
    <property type="entry name" value="DsbDgamma"/>
    <property type="match status" value="1"/>
</dbReference>
<feature type="disulfide bond" description="Redox-active" evidence="18">
    <location>
        <begin position="514"/>
        <end position="517"/>
    </location>
</feature>
<keyword evidence="8 18" id="KW-0201">Cytochrome c-type biogenesis</keyword>
<evidence type="ECO:0000256" key="11">
    <source>
        <dbReference type="ARBA" id="ARBA00023002"/>
    </source>
</evidence>
<feature type="transmembrane region" description="Helical" evidence="18">
    <location>
        <begin position="358"/>
        <end position="382"/>
    </location>
</feature>
<comment type="subcellular location">
    <subcellularLocation>
        <location evidence="1 18">Cell inner membrane</location>
        <topology evidence="1 18">Multi-pass membrane protein</topology>
    </subcellularLocation>
</comment>
<comment type="function">
    <text evidence="18">Required to facilitate the formation of correct disulfide bonds in some periplasmic proteins and for the assembly of the periplasmic c-type cytochromes. Acts by transferring electrons from cytoplasmic thioredoxin to the periplasm. This transfer involves a cascade of disulfide bond formation and reduction steps.</text>
</comment>
<dbReference type="FunFam" id="3.40.30.10:FF:000116">
    <property type="entry name" value="Thiol:disulfide interchange protein DsbD"/>
    <property type="match status" value="1"/>
</dbReference>
<dbReference type="STRING" id="1123498.VR7878_02287"/>
<feature type="transmembrane region" description="Helical" evidence="18">
    <location>
        <begin position="196"/>
        <end position="216"/>
    </location>
</feature>
<keyword evidence="5 18" id="KW-0997">Cell inner membrane</keyword>
<keyword evidence="6 18" id="KW-0812">Transmembrane</keyword>
<feature type="region of interest" description="Disordered" evidence="19">
    <location>
        <begin position="152"/>
        <end position="180"/>
    </location>
</feature>
<keyword evidence="9 18" id="KW-0249">Electron transport</keyword>
<dbReference type="GO" id="GO:0017004">
    <property type="term" value="P:cytochrome complex assembly"/>
    <property type="evidence" value="ECO:0007669"/>
    <property type="project" value="UniProtKB-UniRule"/>
</dbReference>
<dbReference type="InterPro" id="IPR012336">
    <property type="entry name" value="Thioredoxin-like_fold"/>
</dbReference>
<evidence type="ECO:0000256" key="14">
    <source>
        <dbReference type="ARBA" id="ARBA00023157"/>
    </source>
</evidence>
<comment type="catalytic activity">
    <reaction evidence="16 18">
        <text>[protein]-dithiol + NAD(+) = [protein]-disulfide + NADH + H(+)</text>
        <dbReference type="Rhea" id="RHEA:18749"/>
        <dbReference type="Rhea" id="RHEA-COMP:10593"/>
        <dbReference type="Rhea" id="RHEA-COMP:10594"/>
        <dbReference type="ChEBI" id="CHEBI:15378"/>
        <dbReference type="ChEBI" id="CHEBI:29950"/>
        <dbReference type="ChEBI" id="CHEBI:50058"/>
        <dbReference type="ChEBI" id="CHEBI:57540"/>
        <dbReference type="ChEBI" id="CHEBI:57945"/>
        <dbReference type="EC" id="1.8.1.8"/>
    </reaction>
</comment>
<evidence type="ECO:0000256" key="3">
    <source>
        <dbReference type="ARBA" id="ARBA00022448"/>
    </source>
</evidence>
<reference evidence="22" key="1">
    <citation type="submission" date="2017-02" db="EMBL/GenBank/DDBJ databases">
        <authorList>
            <person name="Rodrigo-Torres L."/>
            <person name="Arahal R.D."/>
            <person name="Lucena T."/>
        </authorList>
    </citation>
    <scope>NUCLEOTIDE SEQUENCE [LARGE SCALE GENOMIC DNA]</scope>
    <source>
        <strain evidence="22">CECT 7878</strain>
    </source>
</reference>
<feature type="signal peptide" evidence="18">
    <location>
        <begin position="1"/>
        <end position="20"/>
    </location>
</feature>
<evidence type="ECO:0000256" key="13">
    <source>
        <dbReference type="ARBA" id="ARBA00023136"/>
    </source>
</evidence>
<dbReference type="RefSeq" id="WP_077336252.1">
    <property type="nucleotide sequence ID" value="NZ_FULE01000031.1"/>
</dbReference>
<evidence type="ECO:0000256" key="9">
    <source>
        <dbReference type="ARBA" id="ARBA00022982"/>
    </source>
</evidence>
<dbReference type="Gene3D" id="3.40.30.10">
    <property type="entry name" value="Glutaredoxin"/>
    <property type="match status" value="1"/>
</dbReference>
<dbReference type="Proteomes" id="UP000188276">
    <property type="component" value="Unassembled WGS sequence"/>
</dbReference>
<evidence type="ECO:0000256" key="7">
    <source>
        <dbReference type="ARBA" id="ARBA00022729"/>
    </source>
</evidence>
<protein>
    <recommendedName>
        <fullName evidence="18">Thiol:disulfide interchange protein DsbD</fullName>
        <ecNumber evidence="18">1.8.1.8</ecNumber>
    </recommendedName>
    <alternativeName>
        <fullName evidence="18">Protein-disulfide reductase</fullName>
        <shortName evidence="18">Disulfide reductase</shortName>
    </alternativeName>
</protein>
<evidence type="ECO:0000256" key="19">
    <source>
        <dbReference type="SAM" id="MobiDB-lite"/>
    </source>
</evidence>
<dbReference type="EC" id="1.8.1.8" evidence="18"/>
<evidence type="ECO:0000256" key="17">
    <source>
        <dbReference type="ARBA" id="ARBA00047804"/>
    </source>
</evidence>
<dbReference type="PROSITE" id="PS00194">
    <property type="entry name" value="THIOREDOXIN_1"/>
    <property type="match status" value="1"/>
</dbReference>
<keyword evidence="15 18" id="KW-0676">Redox-active center</keyword>
<keyword evidence="22" id="KW-1185">Reference proteome</keyword>
<evidence type="ECO:0000256" key="2">
    <source>
        <dbReference type="ARBA" id="ARBA00007241"/>
    </source>
</evidence>
<evidence type="ECO:0000256" key="15">
    <source>
        <dbReference type="ARBA" id="ARBA00023284"/>
    </source>
</evidence>
<feature type="transmembrane region" description="Helical" evidence="18">
    <location>
        <begin position="237"/>
        <end position="262"/>
    </location>
</feature>
<dbReference type="OrthoDB" id="9811036at2"/>
<evidence type="ECO:0000259" key="20">
    <source>
        <dbReference type="PROSITE" id="PS51352"/>
    </source>
</evidence>
<accession>A0A1R4LLR3</accession>
<dbReference type="HAMAP" id="MF_00399">
    <property type="entry name" value="DbsD"/>
    <property type="match status" value="1"/>
</dbReference>
<keyword evidence="7 18" id="KW-0732">Signal</keyword>
<gene>
    <name evidence="18 21" type="primary">dsbD</name>
    <name evidence="21" type="ORF">VR7878_02287</name>
</gene>
<evidence type="ECO:0000313" key="22">
    <source>
        <dbReference type="Proteomes" id="UP000188276"/>
    </source>
</evidence>
<evidence type="ECO:0000256" key="16">
    <source>
        <dbReference type="ARBA" id="ARBA00047388"/>
    </source>
</evidence>
<feature type="disulfide bond" description="Redox-active" evidence="18">
    <location>
        <begin position="130"/>
        <end position="136"/>
    </location>
</feature>
<evidence type="ECO:0000256" key="12">
    <source>
        <dbReference type="ARBA" id="ARBA00023027"/>
    </source>
</evidence>
<dbReference type="InterPro" id="IPR013766">
    <property type="entry name" value="Thioredoxin_domain"/>
</dbReference>
<evidence type="ECO:0000313" key="21">
    <source>
        <dbReference type="EMBL" id="SJN57393.1"/>
    </source>
</evidence>
<feature type="transmembrane region" description="Helical" evidence="18">
    <location>
        <begin position="394"/>
        <end position="412"/>
    </location>
</feature>
<dbReference type="GO" id="GO:0047134">
    <property type="term" value="F:protein-disulfide reductase [NAD(P)H] activity"/>
    <property type="evidence" value="ECO:0007669"/>
    <property type="project" value="UniProtKB-UniRule"/>
</dbReference>
<dbReference type="InterPro" id="IPR035671">
    <property type="entry name" value="DsbD_gamma"/>
</dbReference>
<dbReference type="NCBIfam" id="NF001419">
    <property type="entry name" value="PRK00293.1"/>
    <property type="match status" value="1"/>
</dbReference>
<dbReference type="InterPro" id="IPR003834">
    <property type="entry name" value="Cyt_c_assmbl_TM_dom"/>
</dbReference>
<dbReference type="Pfam" id="PF13098">
    <property type="entry name" value="Thioredoxin_2"/>
    <property type="match status" value="1"/>
</dbReference>
<keyword evidence="12 18" id="KW-0520">NAD</keyword>
<evidence type="ECO:0000256" key="1">
    <source>
        <dbReference type="ARBA" id="ARBA00004429"/>
    </source>
</evidence>
<evidence type="ECO:0000256" key="4">
    <source>
        <dbReference type="ARBA" id="ARBA00022475"/>
    </source>
</evidence>
<dbReference type="AlphaFoldDB" id="A0A1R4LLR3"/>
<dbReference type="PANTHER" id="PTHR32234:SF0">
    <property type="entry name" value="THIOL:DISULFIDE INTERCHANGE PROTEIN DSBD"/>
    <property type="match status" value="1"/>
</dbReference>
<dbReference type="GO" id="GO:0005886">
    <property type="term" value="C:plasma membrane"/>
    <property type="evidence" value="ECO:0007669"/>
    <property type="project" value="UniProtKB-SubCell"/>
</dbReference>
<keyword evidence="11 18" id="KW-0560">Oxidoreductase</keyword>
<dbReference type="EMBL" id="FULE01000031">
    <property type="protein sequence ID" value="SJN57393.1"/>
    <property type="molecule type" value="Genomic_DNA"/>
</dbReference>
<evidence type="ECO:0000256" key="10">
    <source>
        <dbReference type="ARBA" id="ARBA00022989"/>
    </source>
</evidence>
<evidence type="ECO:0000256" key="5">
    <source>
        <dbReference type="ARBA" id="ARBA00022519"/>
    </source>
</evidence>
<keyword evidence="3 18" id="KW-0813">Transport</keyword>
<evidence type="ECO:0000256" key="18">
    <source>
        <dbReference type="HAMAP-Rule" id="MF_00399"/>
    </source>
</evidence>
<feature type="transmembrane region" description="Helical" evidence="18">
    <location>
        <begin position="449"/>
        <end position="470"/>
    </location>
</feature>
<feature type="transmembrane region" description="Helical" evidence="18">
    <location>
        <begin position="319"/>
        <end position="346"/>
    </location>
</feature>
<feature type="domain" description="Thioredoxin" evidence="20">
    <location>
        <begin position="455"/>
        <end position="599"/>
    </location>
</feature>
<feature type="chain" id="PRO_5013405992" description="Thiol:disulfide interchange protein DsbD" evidence="18">
    <location>
        <begin position="21"/>
        <end position="599"/>
    </location>
</feature>